<dbReference type="EMBL" id="JBJQOH010000006">
    <property type="protein sequence ID" value="KAL3684051.1"/>
    <property type="molecule type" value="Genomic_DNA"/>
</dbReference>
<comment type="caution">
    <text evidence="1">The sequence shown here is derived from an EMBL/GenBank/DDBJ whole genome shotgun (WGS) entry which is preliminary data.</text>
</comment>
<dbReference type="Proteomes" id="UP001633002">
    <property type="component" value="Unassembled WGS sequence"/>
</dbReference>
<accession>A0ABD3GZD8</accession>
<organism evidence="1 2">
    <name type="scientific">Riccia sorocarpa</name>
    <dbReference type="NCBI Taxonomy" id="122646"/>
    <lineage>
        <taxon>Eukaryota</taxon>
        <taxon>Viridiplantae</taxon>
        <taxon>Streptophyta</taxon>
        <taxon>Embryophyta</taxon>
        <taxon>Marchantiophyta</taxon>
        <taxon>Marchantiopsida</taxon>
        <taxon>Marchantiidae</taxon>
        <taxon>Marchantiales</taxon>
        <taxon>Ricciaceae</taxon>
        <taxon>Riccia</taxon>
    </lineage>
</organism>
<protein>
    <submittedName>
        <fullName evidence="1">Uncharacterized protein</fullName>
    </submittedName>
</protein>
<proteinExistence type="predicted"/>
<keyword evidence="2" id="KW-1185">Reference proteome</keyword>
<reference evidence="1 2" key="1">
    <citation type="submission" date="2024-09" db="EMBL/GenBank/DDBJ databases">
        <title>Chromosome-scale assembly of Riccia sorocarpa.</title>
        <authorList>
            <person name="Paukszto L."/>
        </authorList>
    </citation>
    <scope>NUCLEOTIDE SEQUENCE [LARGE SCALE GENOMIC DNA]</scope>
    <source>
        <strain evidence="1">LP-2024</strain>
        <tissue evidence="1">Aerial parts of the thallus</tissue>
    </source>
</reference>
<dbReference type="AlphaFoldDB" id="A0ABD3GZD8"/>
<evidence type="ECO:0000313" key="1">
    <source>
        <dbReference type="EMBL" id="KAL3684051.1"/>
    </source>
</evidence>
<name>A0ABD3GZD8_9MARC</name>
<evidence type="ECO:0000313" key="2">
    <source>
        <dbReference type="Proteomes" id="UP001633002"/>
    </source>
</evidence>
<gene>
    <name evidence="1" type="ORF">R1sor_002073</name>
</gene>
<sequence length="317" mass="36061">MKDAPKREASAANSNHRSSELWWCQRETHFFSGALFRSNPFMAPKSLLQLSRVLELHVVPQGLLDTETKLHFAITSPKWRHGPDAWMKEWWLANITVASRVTTRWEAQDRGSSGMVCLKLGHVIPLLVTLCHQSFFSRLRHELERSHDSRPIPPSSNPFQGGGEFYVSQPARFQVTLPSRHVLRFSFCVSIRLHSHREGVAFCGIEQDLLKLLRQKAATELGEGSYRLRRKTPNLLDGSVPPDMTILLDLCVDAQVYRSFLLDHEEGNKAAVADVKARRFRRKSGSRTMNARMKGAAPHQLIRMRTPCERTTCRAAA</sequence>